<gene>
    <name evidence="2" type="ORF">GOODEAATRI_010017</name>
</gene>
<protein>
    <submittedName>
        <fullName evidence="2">Uncharacterized protein</fullName>
    </submittedName>
</protein>
<dbReference type="Proteomes" id="UP001476798">
    <property type="component" value="Unassembled WGS sequence"/>
</dbReference>
<evidence type="ECO:0000313" key="2">
    <source>
        <dbReference type="EMBL" id="MEQ2174656.1"/>
    </source>
</evidence>
<feature type="region of interest" description="Disordered" evidence="1">
    <location>
        <begin position="1"/>
        <end position="56"/>
    </location>
</feature>
<name>A0ABV0NUF2_9TELE</name>
<proteinExistence type="predicted"/>
<dbReference type="EMBL" id="JAHRIO010050552">
    <property type="protein sequence ID" value="MEQ2174656.1"/>
    <property type="molecule type" value="Genomic_DNA"/>
</dbReference>
<organism evidence="2 3">
    <name type="scientific">Goodea atripinnis</name>
    <dbReference type="NCBI Taxonomy" id="208336"/>
    <lineage>
        <taxon>Eukaryota</taxon>
        <taxon>Metazoa</taxon>
        <taxon>Chordata</taxon>
        <taxon>Craniata</taxon>
        <taxon>Vertebrata</taxon>
        <taxon>Euteleostomi</taxon>
        <taxon>Actinopterygii</taxon>
        <taxon>Neopterygii</taxon>
        <taxon>Teleostei</taxon>
        <taxon>Neoteleostei</taxon>
        <taxon>Acanthomorphata</taxon>
        <taxon>Ovalentaria</taxon>
        <taxon>Atherinomorphae</taxon>
        <taxon>Cyprinodontiformes</taxon>
        <taxon>Goodeidae</taxon>
        <taxon>Goodea</taxon>
    </lineage>
</organism>
<evidence type="ECO:0000313" key="3">
    <source>
        <dbReference type="Proteomes" id="UP001476798"/>
    </source>
</evidence>
<feature type="compositionally biased region" description="Basic residues" evidence="1">
    <location>
        <begin position="39"/>
        <end position="54"/>
    </location>
</feature>
<accession>A0ABV0NUF2</accession>
<reference evidence="2 3" key="1">
    <citation type="submission" date="2021-06" db="EMBL/GenBank/DDBJ databases">
        <authorList>
            <person name="Palmer J.M."/>
        </authorList>
    </citation>
    <scope>NUCLEOTIDE SEQUENCE [LARGE SCALE GENOMIC DNA]</scope>
    <source>
        <strain evidence="2 3">GA_2019</strain>
        <tissue evidence="2">Muscle</tissue>
    </source>
</reference>
<keyword evidence="3" id="KW-1185">Reference proteome</keyword>
<comment type="caution">
    <text evidence="2">The sequence shown here is derived from an EMBL/GenBank/DDBJ whole genome shotgun (WGS) entry which is preliminary data.</text>
</comment>
<evidence type="ECO:0000256" key="1">
    <source>
        <dbReference type="SAM" id="MobiDB-lite"/>
    </source>
</evidence>
<sequence>MPLLGNITRGNGLTPPWLTDPPPPDQSDPRSGAHIAVKSPHRCRVQKYPKKSGHLGRNQATLHQVDFEAQLRYMSKKAARILDGTCPRGGAKSQSSRYGRILTPEACRGERAAFTHRVNTLGERERPNVSTRNCQWRPR</sequence>